<feature type="region of interest" description="Disordered" evidence="1">
    <location>
        <begin position="138"/>
        <end position="219"/>
    </location>
</feature>
<evidence type="ECO:0000256" key="2">
    <source>
        <dbReference type="SAM" id="SignalP"/>
    </source>
</evidence>
<evidence type="ECO:0008006" key="5">
    <source>
        <dbReference type="Google" id="ProtNLM"/>
    </source>
</evidence>
<sequence>MNVIVILFCLFCAVFTNPITININMDSSELNTNSTDTLLVAQAAGNDTSEVQSSESESSESVESASSDSTSEESDSIESNEHTEMLVETRDDSMGSEENVRKSWVRVFATVIKSASVEDNSTEVTSQQPELINKLAEKQPLIQVPTSKTQKQSGHCVSESSSESAESTDRTALMTDTVDSSSQSLSSESNETSSSEASDSGSDSAHSSQSHEDSHSAELKQLKHCVNGTHSCESQEYFFQDIGDDANYSVDNLMVPDEDERELSLRR</sequence>
<feature type="compositionally biased region" description="Low complexity" evidence="1">
    <location>
        <begin position="49"/>
        <end position="69"/>
    </location>
</feature>
<gene>
    <name evidence="3" type="ORF">WMY93_005624</name>
</gene>
<feature type="compositionally biased region" description="Basic and acidic residues" evidence="1">
    <location>
        <begin position="209"/>
        <end position="219"/>
    </location>
</feature>
<organism evidence="3 4">
    <name type="scientific">Mugilogobius chulae</name>
    <name type="common">yellowstripe goby</name>
    <dbReference type="NCBI Taxonomy" id="88201"/>
    <lineage>
        <taxon>Eukaryota</taxon>
        <taxon>Metazoa</taxon>
        <taxon>Chordata</taxon>
        <taxon>Craniata</taxon>
        <taxon>Vertebrata</taxon>
        <taxon>Euteleostomi</taxon>
        <taxon>Actinopterygii</taxon>
        <taxon>Neopterygii</taxon>
        <taxon>Teleostei</taxon>
        <taxon>Neoteleostei</taxon>
        <taxon>Acanthomorphata</taxon>
        <taxon>Gobiaria</taxon>
        <taxon>Gobiiformes</taxon>
        <taxon>Gobioidei</taxon>
        <taxon>Gobiidae</taxon>
        <taxon>Gobionellinae</taxon>
        <taxon>Mugilogobius</taxon>
    </lineage>
</organism>
<dbReference type="EMBL" id="JBBPFD010000004">
    <property type="protein sequence ID" value="KAK7929229.1"/>
    <property type="molecule type" value="Genomic_DNA"/>
</dbReference>
<keyword evidence="4" id="KW-1185">Reference proteome</keyword>
<feature type="compositionally biased region" description="Low complexity" evidence="1">
    <location>
        <begin position="180"/>
        <end position="208"/>
    </location>
</feature>
<feature type="compositionally biased region" description="Basic and acidic residues" evidence="1">
    <location>
        <begin position="79"/>
        <end position="99"/>
    </location>
</feature>
<comment type="caution">
    <text evidence="3">The sequence shown here is derived from an EMBL/GenBank/DDBJ whole genome shotgun (WGS) entry which is preliminary data.</text>
</comment>
<feature type="chain" id="PRO_5043732330" description="Dentin sialophosphoprotein-like" evidence="2">
    <location>
        <begin position="17"/>
        <end position="267"/>
    </location>
</feature>
<feature type="region of interest" description="Disordered" evidence="1">
    <location>
        <begin position="45"/>
        <end position="99"/>
    </location>
</feature>
<proteinExistence type="predicted"/>
<feature type="compositionally biased region" description="Polar residues" evidence="1">
    <location>
        <begin position="144"/>
        <end position="155"/>
    </location>
</feature>
<evidence type="ECO:0000256" key="1">
    <source>
        <dbReference type="SAM" id="MobiDB-lite"/>
    </source>
</evidence>
<dbReference type="AlphaFoldDB" id="A0AAW0PT69"/>
<reference evidence="4" key="1">
    <citation type="submission" date="2024-04" db="EMBL/GenBank/DDBJ databases">
        <title>Salinicola lusitanus LLJ914,a marine bacterium isolated from the Okinawa Trough.</title>
        <authorList>
            <person name="Li J."/>
        </authorList>
    </citation>
    <scope>NUCLEOTIDE SEQUENCE [LARGE SCALE GENOMIC DNA]</scope>
</reference>
<name>A0AAW0PT69_9GOBI</name>
<accession>A0AAW0PT69</accession>
<evidence type="ECO:0000313" key="3">
    <source>
        <dbReference type="EMBL" id="KAK7929229.1"/>
    </source>
</evidence>
<keyword evidence="2" id="KW-0732">Signal</keyword>
<dbReference type="Proteomes" id="UP001460270">
    <property type="component" value="Unassembled WGS sequence"/>
</dbReference>
<feature type="signal peptide" evidence="2">
    <location>
        <begin position="1"/>
        <end position="16"/>
    </location>
</feature>
<evidence type="ECO:0000313" key="4">
    <source>
        <dbReference type="Proteomes" id="UP001460270"/>
    </source>
</evidence>
<protein>
    <recommendedName>
        <fullName evidence="5">Dentin sialophosphoprotein-like</fullName>
    </recommendedName>
</protein>